<dbReference type="InterPro" id="IPR000209">
    <property type="entry name" value="Peptidase_S8/S53_dom"/>
</dbReference>
<dbReference type="Pfam" id="PF00082">
    <property type="entry name" value="Peptidase_S8"/>
    <property type="match status" value="1"/>
</dbReference>
<sequence>MKHNFRTLLSNRQSRQLFSVSSLVNVILIIIFCWISDTNSLYSNHFAVHVPSGAARAADIAQEYGFINMGQIGSLANYYLFEHPKVRKRSISSSDEHHTLLQDEPDVHWFEQQVERKRTKRDFHYYEGNSQASGQNPYFATSAFGPPYSTSGFVDPLFKEQWYLTGGSKDGFDMNVLSAWKRGFTGKGVVVSILDDGIQTNHPDLILNYDPRASTDINDNDSDPTPQDNGDNKHGTRCAGEVAATAGNNICGVGVAYNASIGGVRMLDGTVNDAVEAKALGLNPDHVDIYSASWGPEDDIKE</sequence>
<comment type="caution">
    <text evidence="15">The sequence shown here is derived from an EMBL/GenBank/DDBJ whole genome shotgun (WGS) entry which is preliminary data.</text>
</comment>
<dbReference type="STRING" id="158441.A0A226EVZ2"/>
<keyword evidence="12" id="KW-0812">Transmembrane</keyword>
<gene>
    <name evidence="15" type="ORF">Fcan01_02350</name>
</gene>
<dbReference type="GO" id="GO:0016485">
    <property type="term" value="P:protein processing"/>
    <property type="evidence" value="ECO:0007669"/>
    <property type="project" value="TreeGrafter"/>
</dbReference>
<keyword evidence="3" id="KW-0165">Cleavage on pair of basic residues</keyword>
<comment type="similarity">
    <text evidence="1">Belongs to the peptidase S8 family. Furin subfamily.</text>
</comment>
<keyword evidence="7" id="KW-0865">Zymogen</keyword>
<dbReference type="Proteomes" id="UP000198287">
    <property type="component" value="Unassembled WGS sequence"/>
</dbReference>
<keyword evidence="5" id="KW-0378">Hydrolase</keyword>
<dbReference type="PANTHER" id="PTHR42884">
    <property type="entry name" value="PROPROTEIN CONVERTASE SUBTILISIN/KEXIN-RELATED"/>
    <property type="match status" value="1"/>
</dbReference>
<evidence type="ECO:0000256" key="8">
    <source>
        <dbReference type="ARBA" id="ARBA00023157"/>
    </source>
</evidence>
<dbReference type="InterPro" id="IPR032815">
    <property type="entry name" value="S8_pro-domain"/>
</dbReference>
<evidence type="ECO:0000259" key="14">
    <source>
        <dbReference type="Pfam" id="PF16470"/>
    </source>
</evidence>
<dbReference type="CDD" id="cd04059">
    <property type="entry name" value="Peptidases_S8_Protein_convertases_Kexins_Furin-like"/>
    <property type="match status" value="1"/>
</dbReference>
<keyword evidence="12" id="KW-1133">Transmembrane helix</keyword>
<evidence type="ECO:0000313" key="15">
    <source>
        <dbReference type="EMBL" id="OXA61254.1"/>
    </source>
</evidence>
<dbReference type="InterPro" id="IPR034182">
    <property type="entry name" value="Kexin/furin"/>
</dbReference>
<comment type="caution">
    <text evidence="10">Lacks conserved residue(s) required for the propagation of feature annotation.</text>
</comment>
<dbReference type="InterPro" id="IPR036852">
    <property type="entry name" value="Peptidase_S8/S53_dom_sf"/>
</dbReference>
<evidence type="ECO:0000256" key="2">
    <source>
        <dbReference type="ARBA" id="ARBA00022670"/>
    </source>
</evidence>
<evidence type="ECO:0000256" key="5">
    <source>
        <dbReference type="ARBA" id="ARBA00022801"/>
    </source>
</evidence>
<dbReference type="SUPFAM" id="SSF52743">
    <property type="entry name" value="Subtilisin-like"/>
    <property type="match status" value="1"/>
</dbReference>
<dbReference type="InterPro" id="IPR023827">
    <property type="entry name" value="Peptidase_S8_Asp-AS"/>
</dbReference>
<feature type="region of interest" description="Disordered" evidence="11">
    <location>
        <begin position="209"/>
        <end position="236"/>
    </location>
</feature>
<dbReference type="SUPFAM" id="SSF54897">
    <property type="entry name" value="Protease propeptides/inhibitors"/>
    <property type="match status" value="1"/>
</dbReference>
<dbReference type="InterPro" id="IPR022398">
    <property type="entry name" value="Peptidase_S8_His-AS"/>
</dbReference>
<dbReference type="InterPro" id="IPR015500">
    <property type="entry name" value="Peptidase_S8_subtilisin-rel"/>
</dbReference>
<dbReference type="PROSITE" id="PS00137">
    <property type="entry name" value="SUBTILASE_HIS"/>
    <property type="match status" value="1"/>
</dbReference>
<dbReference type="Gene3D" id="3.30.70.850">
    <property type="entry name" value="Peptidase S8, pro-domain"/>
    <property type="match status" value="1"/>
</dbReference>
<dbReference type="PROSITE" id="PS00136">
    <property type="entry name" value="SUBTILASE_ASP"/>
    <property type="match status" value="1"/>
</dbReference>
<feature type="domain" description="Peptidase S8 pro-domain" evidence="14">
    <location>
        <begin position="45"/>
        <end position="121"/>
    </location>
</feature>
<dbReference type="GO" id="GO:0005802">
    <property type="term" value="C:trans-Golgi network"/>
    <property type="evidence" value="ECO:0007669"/>
    <property type="project" value="TreeGrafter"/>
</dbReference>
<evidence type="ECO:0000256" key="3">
    <source>
        <dbReference type="ARBA" id="ARBA00022685"/>
    </source>
</evidence>
<keyword evidence="4" id="KW-0732">Signal</keyword>
<accession>A0A226EVZ2</accession>
<feature type="domain" description="Peptidase S8/S53" evidence="13">
    <location>
        <begin position="186"/>
        <end position="296"/>
    </location>
</feature>
<dbReference type="InterPro" id="IPR038466">
    <property type="entry name" value="S8_pro-domain_sf"/>
</dbReference>
<evidence type="ECO:0000256" key="11">
    <source>
        <dbReference type="SAM" id="MobiDB-lite"/>
    </source>
</evidence>
<evidence type="ECO:0000256" key="9">
    <source>
        <dbReference type="ARBA" id="ARBA00023180"/>
    </source>
</evidence>
<dbReference type="EMBL" id="LNIX01000001">
    <property type="protein sequence ID" value="OXA61254.1"/>
    <property type="molecule type" value="Genomic_DNA"/>
</dbReference>
<dbReference type="OrthoDB" id="300641at2759"/>
<dbReference type="Pfam" id="PF16470">
    <property type="entry name" value="S8_pro-domain"/>
    <property type="match status" value="1"/>
</dbReference>
<dbReference type="AlphaFoldDB" id="A0A226EVZ2"/>
<evidence type="ECO:0000256" key="4">
    <source>
        <dbReference type="ARBA" id="ARBA00022729"/>
    </source>
</evidence>
<dbReference type="PANTHER" id="PTHR42884:SF23">
    <property type="entry name" value="FURIN-LIKE PROTEASE 2"/>
    <property type="match status" value="1"/>
</dbReference>
<keyword evidence="8" id="KW-1015">Disulfide bond</keyword>
<keyword evidence="2 15" id="KW-0645">Protease</keyword>
<name>A0A226EVZ2_FOLCA</name>
<protein>
    <submittedName>
        <fullName evidence="15">Furin-like protease 2</fullName>
    </submittedName>
</protein>
<dbReference type="OMA" id="AYVENTR"/>
<feature type="transmembrane region" description="Helical" evidence="12">
    <location>
        <begin position="16"/>
        <end position="35"/>
    </location>
</feature>
<dbReference type="PRINTS" id="PR00723">
    <property type="entry name" value="SUBTILISIN"/>
</dbReference>
<keyword evidence="16" id="KW-1185">Reference proteome</keyword>
<dbReference type="GO" id="GO:0004252">
    <property type="term" value="F:serine-type endopeptidase activity"/>
    <property type="evidence" value="ECO:0007669"/>
    <property type="project" value="InterPro"/>
</dbReference>
<keyword evidence="9" id="KW-0325">Glycoprotein</keyword>
<dbReference type="Gene3D" id="3.40.50.200">
    <property type="entry name" value="Peptidase S8/S53 domain"/>
    <property type="match status" value="1"/>
</dbReference>
<proteinExistence type="inferred from homology"/>
<evidence type="ECO:0000313" key="16">
    <source>
        <dbReference type="Proteomes" id="UP000198287"/>
    </source>
</evidence>
<evidence type="ECO:0000256" key="1">
    <source>
        <dbReference type="ARBA" id="ARBA00005325"/>
    </source>
</evidence>
<evidence type="ECO:0000256" key="7">
    <source>
        <dbReference type="ARBA" id="ARBA00023145"/>
    </source>
</evidence>
<keyword evidence="12" id="KW-0472">Membrane</keyword>
<dbReference type="GO" id="GO:0000139">
    <property type="term" value="C:Golgi membrane"/>
    <property type="evidence" value="ECO:0007669"/>
    <property type="project" value="TreeGrafter"/>
</dbReference>
<evidence type="ECO:0000259" key="13">
    <source>
        <dbReference type="Pfam" id="PF00082"/>
    </source>
</evidence>
<evidence type="ECO:0000256" key="6">
    <source>
        <dbReference type="ARBA" id="ARBA00022825"/>
    </source>
</evidence>
<evidence type="ECO:0000256" key="10">
    <source>
        <dbReference type="PROSITE-ProRule" id="PRU01240"/>
    </source>
</evidence>
<organism evidence="15 16">
    <name type="scientific">Folsomia candida</name>
    <name type="common">Springtail</name>
    <dbReference type="NCBI Taxonomy" id="158441"/>
    <lineage>
        <taxon>Eukaryota</taxon>
        <taxon>Metazoa</taxon>
        <taxon>Ecdysozoa</taxon>
        <taxon>Arthropoda</taxon>
        <taxon>Hexapoda</taxon>
        <taxon>Collembola</taxon>
        <taxon>Entomobryomorpha</taxon>
        <taxon>Isotomoidea</taxon>
        <taxon>Isotomidae</taxon>
        <taxon>Proisotominae</taxon>
        <taxon>Folsomia</taxon>
    </lineage>
</organism>
<dbReference type="FunFam" id="3.30.70.850:FF:000001">
    <property type="entry name" value="Proprotein convertase subtilisin/kexin type 5"/>
    <property type="match status" value="1"/>
</dbReference>
<dbReference type="PROSITE" id="PS51892">
    <property type="entry name" value="SUBTILASE"/>
    <property type="match status" value="1"/>
</dbReference>
<reference evidence="15 16" key="1">
    <citation type="submission" date="2015-12" db="EMBL/GenBank/DDBJ databases">
        <title>The genome of Folsomia candida.</title>
        <authorList>
            <person name="Faddeeva A."/>
            <person name="Derks M.F."/>
            <person name="Anvar Y."/>
            <person name="Smit S."/>
            <person name="Van Straalen N."/>
            <person name="Roelofs D."/>
        </authorList>
    </citation>
    <scope>NUCLEOTIDE SEQUENCE [LARGE SCALE GENOMIC DNA]</scope>
    <source>
        <strain evidence="15 16">VU population</strain>
        <tissue evidence="15">Whole body</tissue>
    </source>
</reference>
<keyword evidence="6" id="KW-0720">Serine protease</keyword>
<evidence type="ECO:0000256" key="12">
    <source>
        <dbReference type="SAM" id="Phobius"/>
    </source>
</evidence>